<dbReference type="Proteomes" id="UP000824334">
    <property type="component" value="Chromosome"/>
</dbReference>
<dbReference type="PANTHER" id="PTHR30055">
    <property type="entry name" value="HTH-TYPE TRANSCRIPTIONAL REGULATOR RUTR"/>
    <property type="match status" value="1"/>
</dbReference>
<name>A0ABX8TIC8_9CAUL</name>
<dbReference type="InterPro" id="IPR050109">
    <property type="entry name" value="HTH-type_TetR-like_transc_reg"/>
</dbReference>
<dbReference type="EMBL" id="CP080034">
    <property type="protein sequence ID" value="QYC09823.1"/>
    <property type="molecule type" value="Genomic_DNA"/>
</dbReference>
<dbReference type="InterPro" id="IPR001647">
    <property type="entry name" value="HTH_TetR"/>
</dbReference>
<feature type="DNA-binding region" description="H-T-H motif" evidence="4">
    <location>
        <begin position="40"/>
        <end position="59"/>
    </location>
</feature>
<dbReference type="RefSeq" id="WP_219352716.1">
    <property type="nucleotide sequence ID" value="NZ_CP080034.1"/>
</dbReference>
<keyword evidence="7" id="KW-1185">Reference proteome</keyword>
<feature type="domain" description="HTH tetR-type" evidence="5">
    <location>
        <begin position="17"/>
        <end position="77"/>
    </location>
</feature>
<protein>
    <submittedName>
        <fullName evidence="6">TetR/AcrR family transcriptional regulator</fullName>
    </submittedName>
</protein>
<dbReference type="PROSITE" id="PS50977">
    <property type="entry name" value="HTH_TETR_2"/>
    <property type="match status" value="1"/>
</dbReference>
<evidence type="ECO:0000313" key="7">
    <source>
        <dbReference type="Proteomes" id="UP000824334"/>
    </source>
</evidence>
<dbReference type="GeneID" id="94376553"/>
<dbReference type="PANTHER" id="PTHR30055:SF234">
    <property type="entry name" value="HTH-TYPE TRANSCRIPTIONAL REGULATOR BETI"/>
    <property type="match status" value="1"/>
</dbReference>
<evidence type="ECO:0000256" key="3">
    <source>
        <dbReference type="ARBA" id="ARBA00023163"/>
    </source>
</evidence>
<evidence type="ECO:0000256" key="2">
    <source>
        <dbReference type="ARBA" id="ARBA00023125"/>
    </source>
</evidence>
<dbReference type="Pfam" id="PF00440">
    <property type="entry name" value="TetR_N"/>
    <property type="match status" value="1"/>
</dbReference>
<keyword evidence="1" id="KW-0805">Transcription regulation</keyword>
<keyword evidence="2 4" id="KW-0238">DNA-binding</keyword>
<organism evidence="6 7">
    <name type="scientific">Brevundimonas nasdae</name>
    <dbReference type="NCBI Taxonomy" id="172043"/>
    <lineage>
        <taxon>Bacteria</taxon>
        <taxon>Pseudomonadati</taxon>
        <taxon>Pseudomonadota</taxon>
        <taxon>Alphaproteobacteria</taxon>
        <taxon>Caulobacterales</taxon>
        <taxon>Caulobacteraceae</taxon>
        <taxon>Brevundimonas</taxon>
    </lineage>
</organism>
<reference evidence="6 7" key="1">
    <citation type="submission" date="2021-07" db="EMBL/GenBank/DDBJ databases">
        <title>Isolation and characterization of bacteria from a gold mining with a capacity of golden bioaccumulation.</title>
        <authorList>
            <person name="Yang X.J."/>
        </authorList>
    </citation>
    <scope>NUCLEOTIDE SEQUENCE [LARGE SCALE GENOMIC DNA]</scope>
    <source>
        <strain evidence="6 7">Au29</strain>
    </source>
</reference>
<gene>
    <name evidence="6" type="ORF">KWG56_14790</name>
</gene>
<evidence type="ECO:0000313" key="6">
    <source>
        <dbReference type="EMBL" id="QYC09823.1"/>
    </source>
</evidence>
<sequence length="173" mass="18782">MSRTGRPLGTGRGCDCLSTPERILATAADLFDALGYHEANLRRIASRAGVDHALIVRYFTGKAQLFVRCVETALDEVEDWTPGEQSPAHQKAARLVLAAAYAPIEVKRAVSRAMAQKAAMDRNPPLDVRLGAVVCAELAQTLLLAAHIDDPEFKQMARRMYADLDAPALVSNP</sequence>
<keyword evidence="3" id="KW-0804">Transcription</keyword>
<evidence type="ECO:0000256" key="4">
    <source>
        <dbReference type="PROSITE-ProRule" id="PRU00335"/>
    </source>
</evidence>
<evidence type="ECO:0000259" key="5">
    <source>
        <dbReference type="PROSITE" id="PS50977"/>
    </source>
</evidence>
<proteinExistence type="predicted"/>
<evidence type="ECO:0000256" key="1">
    <source>
        <dbReference type="ARBA" id="ARBA00023015"/>
    </source>
</evidence>
<accession>A0ABX8TIC8</accession>